<dbReference type="InterPro" id="IPR035197">
    <property type="entry name" value="DUF5313"/>
</dbReference>
<evidence type="ECO:0000313" key="2">
    <source>
        <dbReference type="EMBL" id="SDX44274.1"/>
    </source>
</evidence>
<keyword evidence="1" id="KW-0472">Membrane</keyword>
<sequence length="134" mass="15551">MAADGRIRPNPVQWIWYAFGGRLPAKCREWVLYDITCRTWVLRHIARSLVQISPGLLFLLLPGPFWIRAMSVLGGVILALWYSLSYMEHTSEYRLTKHGYPMGTGRAVREEGQAAIRAQRADRYAELYRNQPER</sequence>
<reference evidence="3" key="1">
    <citation type="submission" date="2016-10" db="EMBL/GenBank/DDBJ databases">
        <authorList>
            <person name="Varghese N."/>
            <person name="Submissions S."/>
        </authorList>
    </citation>
    <scope>NUCLEOTIDE SEQUENCE [LARGE SCALE GENOMIC DNA]</scope>
    <source>
        <strain evidence="3">CGMCC 4.3530</strain>
    </source>
</reference>
<dbReference type="STRING" id="418495.SAMN05216215_101129"/>
<evidence type="ECO:0000313" key="3">
    <source>
        <dbReference type="Proteomes" id="UP000199529"/>
    </source>
</evidence>
<name>A0A1H3BSD6_9PSEU</name>
<evidence type="ECO:0008006" key="4">
    <source>
        <dbReference type="Google" id="ProtNLM"/>
    </source>
</evidence>
<keyword evidence="1" id="KW-0812">Transmembrane</keyword>
<keyword evidence="1" id="KW-1133">Transmembrane helix</keyword>
<accession>A0A1H3BSD6</accession>
<keyword evidence="3" id="KW-1185">Reference proteome</keyword>
<feature type="transmembrane region" description="Helical" evidence="1">
    <location>
        <begin position="65"/>
        <end position="84"/>
    </location>
</feature>
<dbReference type="AlphaFoldDB" id="A0A1H3BSD6"/>
<dbReference type="OrthoDB" id="5195204at2"/>
<protein>
    <recommendedName>
        <fullName evidence="4">DUF5313 domain-containing protein</fullName>
    </recommendedName>
</protein>
<gene>
    <name evidence="2" type="ORF">SAMN05216215_101129</name>
</gene>
<organism evidence="2 3">
    <name type="scientific">Saccharopolyspora shandongensis</name>
    <dbReference type="NCBI Taxonomy" id="418495"/>
    <lineage>
        <taxon>Bacteria</taxon>
        <taxon>Bacillati</taxon>
        <taxon>Actinomycetota</taxon>
        <taxon>Actinomycetes</taxon>
        <taxon>Pseudonocardiales</taxon>
        <taxon>Pseudonocardiaceae</taxon>
        <taxon>Saccharopolyspora</taxon>
    </lineage>
</organism>
<dbReference type="Proteomes" id="UP000199529">
    <property type="component" value="Unassembled WGS sequence"/>
</dbReference>
<dbReference type="RefSeq" id="WP_093265527.1">
    <property type="nucleotide sequence ID" value="NZ_FNOK01000011.1"/>
</dbReference>
<evidence type="ECO:0000256" key="1">
    <source>
        <dbReference type="SAM" id="Phobius"/>
    </source>
</evidence>
<dbReference type="EMBL" id="FNOK01000011">
    <property type="protein sequence ID" value="SDX44274.1"/>
    <property type="molecule type" value="Genomic_DNA"/>
</dbReference>
<proteinExistence type="predicted"/>
<dbReference type="Pfam" id="PF17240">
    <property type="entry name" value="DUF5313"/>
    <property type="match status" value="1"/>
</dbReference>